<feature type="region of interest" description="Disordered" evidence="2">
    <location>
        <begin position="1"/>
        <end position="52"/>
    </location>
</feature>
<dbReference type="PANTHER" id="PTHR21255">
    <property type="entry name" value="T-COMPLEX-ASSOCIATED-TESTIS-EXPRESSED 1/ DYNEIN LIGHT CHAIN"/>
    <property type="match status" value="1"/>
</dbReference>
<dbReference type="Pfam" id="PF03645">
    <property type="entry name" value="Tctex-1"/>
    <property type="match status" value="1"/>
</dbReference>
<dbReference type="Proteomes" id="UP000515163">
    <property type="component" value="Unplaced"/>
</dbReference>
<dbReference type="RefSeq" id="XP_031562872.1">
    <property type="nucleotide sequence ID" value="XM_031707012.1"/>
</dbReference>
<reference evidence="4" key="1">
    <citation type="submission" date="2025-08" db="UniProtKB">
        <authorList>
            <consortium name="RefSeq"/>
        </authorList>
    </citation>
    <scope>IDENTIFICATION</scope>
    <source>
        <tissue evidence="4">Tentacle</tissue>
    </source>
</reference>
<dbReference type="InParanoid" id="A0A6P8IBJ5"/>
<dbReference type="InterPro" id="IPR005334">
    <property type="entry name" value="Tctex-1-like"/>
</dbReference>
<sequence length="193" mass="21858">MMHTSDSSSHRNSLAPDALHSRRPSLAVPDMAARYNNRRLSTSSQSSTLYGSRRKSIAMPRFAHPLSEASHRTPKYFNSYKTEPDENKRFKTKPVADIIENILKERLSDLSYSAECCRKLLVPITEEIKGKVKLLGYDRYKLVCVVHIGSINNQDVRIASRCLWDASFDRVASSSFCNDTLFASASVYGIYQE</sequence>
<comment type="similarity">
    <text evidence="1">Belongs to the dynein light chain Tctex-type family.</text>
</comment>
<dbReference type="PANTHER" id="PTHR21255:SF65">
    <property type="entry name" value="TCTEX1 DOMAIN-CONTAINING PROTEIN 2"/>
    <property type="match status" value="1"/>
</dbReference>
<keyword evidence="3" id="KW-1185">Reference proteome</keyword>
<name>A0A6P8IBJ5_ACTTE</name>
<dbReference type="AlphaFoldDB" id="A0A6P8IBJ5"/>
<dbReference type="Gene3D" id="3.30.1140.40">
    <property type="entry name" value="Tctex-1"/>
    <property type="match status" value="1"/>
</dbReference>
<dbReference type="OrthoDB" id="10260741at2759"/>
<evidence type="ECO:0000313" key="3">
    <source>
        <dbReference type="Proteomes" id="UP000515163"/>
    </source>
</evidence>
<dbReference type="KEGG" id="aten:116298513"/>
<proteinExistence type="inferred from homology"/>
<evidence type="ECO:0000313" key="4">
    <source>
        <dbReference type="RefSeq" id="XP_031562872.1"/>
    </source>
</evidence>
<dbReference type="InterPro" id="IPR038586">
    <property type="entry name" value="Tctex-1-like_sf"/>
</dbReference>
<accession>A0A6P8IBJ5</accession>
<feature type="compositionally biased region" description="Low complexity" evidence="2">
    <location>
        <begin position="38"/>
        <end position="51"/>
    </location>
</feature>
<feature type="compositionally biased region" description="Polar residues" evidence="2">
    <location>
        <begin position="1"/>
        <end position="12"/>
    </location>
</feature>
<gene>
    <name evidence="4" type="primary">LOC116298513</name>
</gene>
<dbReference type="GeneID" id="116298513"/>
<dbReference type="GO" id="GO:0005868">
    <property type="term" value="C:cytoplasmic dynein complex"/>
    <property type="evidence" value="ECO:0007669"/>
    <property type="project" value="TreeGrafter"/>
</dbReference>
<dbReference type="GO" id="GO:0045505">
    <property type="term" value="F:dynein intermediate chain binding"/>
    <property type="evidence" value="ECO:0007669"/>
    <property type="project" value="TreeGrafter"/>
</dbReference>
<evidence type="ECO:0000256" key="1">
    <source>
        <dbReference type="ARBA" id="ARBA00005361"/>
    </source>
</evidence>
<dbReference type="GO" id="GO:0005737">
    <property type="term" value="C:cytoplasm"/>
    <property type="evidence" value="ECO:0007669"/>
    <property type="project" value="TreeGrafter"/>
</dbReference>
<organism evidence="3 4">
    <name type="scientific">Actinia tenebrosa</name>
    <name type="common">Australian red waratah sea anemone</name>
    <dbReference type="NCBI Taxonomy" id="6105"/>
    <lineage>
        <taxon>Eukaryota</taxon>
        <taxon>Metazoa</taxon>
        <taxon>Cnidaria</taxon>
        <taxon>Anthozoa</taxon>
        <taxon>Hexacorallia</taxon>
        <taxon>Actiniaria</taxon>
        <taxon>Actiniidae</taxon>
        <taxon>Actinia</taxon>
    </lineage>
</organism>
<dbReference type="CDD" id="cd21451">
    <property type="entry name" value="DLC-like_TCTEX1D"/>
    <property type="match status" value="1"/>
</dbReference>
<dbReference type="GO" id="GO:0007018">
    <property type="term" value="P:microtubule-based movement"/>
    <property type="evidence" value="ECO:0007669"/>
    <property type="project" value="TreeGrafter"/>
</dbReference>
<protein>
    <submittedName>
        <fullName evidence="4">Tctex1 domain-containing protein 2-like</fullName>
    </submittedName>
</protein>
<evidence type="ECO:0000256" key="2">
    <source>
        <dbReference type="SAM" id="MobiDB-lite"/>
    </source>
</evidence>